<feature type="non-terminal residue" evidence="1">
    <location>
        <position position="1"/>
    </location>
</feature>
<evidence type="ECO:0000313" key="2">
    <source>
        <dbReference type="Proteomes" id="UP001139981"/>
    </source>
</evidence>
<organism evidence="1 2">
    <name type="scientific">Coemansia aciculifera</name>
    <dbReference type="NCBI Taxonomy" id="417176"/>
    <lineage>
        <taxon>Eukaryota</taxon>
        <taxon>Fungi</taxon>
        <taxon>Fungi incertae sedis</taxon>
        <taxon>Zoopagomycota</taxon>
        <taxon>Kickxellomycotina</taxon>
        <taxon>Kickxellomycetes</taxon>
        <taxon>Kickxellales</taxon>
        <taxon>Kickxellaceae</taxon>
        <taxon>Coemansia</taxon>
    </lineage>
</organism>
<dbReference type="Proteomes" id="UP001139981">
    <property type="component" value="Unassembled WGS sequence"/>
</dbReference>
<accession>A0ACC1MAU0</accession>
<evidence type="ECO:0000313" key="1">
    <source>
        <dbReference type="EMBL" id="KAJ2901148.1"/>
    </source>
</evidence>
<proteinExistence type="predicted"/>
<dbReference type="EMBL" id="JANBVB010000001">
    <property type="protein sequence ID" value="KAJ2901148.1"/>
    <property type="molecule type" value="Genomic_DNA"/>
</dbReference>
<keyword evidence="2" id="KW-1185">Reference proteome</keyword>
<name>A0ACC1MAU0_9FUNG</name>
<comment type="caution">
    <text evidence="1">The sequence shown here is derived from an EMBL/GenBank/DDBJ whole genome shotgun (WGS) entry which is preliminary data.</text>
</comment>
<protein>
    <submittedName>
        <fullName evidence="1">Uncharacterized protein</fullName>
    </submittedName>
</protein>
<reference evidence="1" key="1">
    <citation type="submission" date="2022-07" db="EMBL/GenBank/DDBJ databases">
        <title>Phylogenomic reconstructions and comparative analyses of Kickxellomycotina fungi.</title>
        <authorList>
            <person name="Reynolds N.K."/>
            <person name="Stajich J.E."/>
            <person name="Barry K."/>
            <person name="Grigoriev I.V."/>
            <person name="Crous P."/>
            <person name="Smith M.E."/>
        </authorList>
    </citation>
    <scope>NUCLEOTIDE SEQUENCE</scope>
    <source>
        <strain evidence="1">CBS 190363</strain>
    </source>
</reference>
<gene>
    <name evidence="1" type="ORF">IWW38_000113</name>
</gene>
<sequence>FQIVAAAICLALRLSVGVFGRANVVGYYPNWVSMPSISFDKYTHVNFAFAIPTASGGLTYNNQGAMPGVVASLHAVGTNALISVGGWTGSGLFSSILKSPTSRSSLLTNITAYLTTYNLDGVDIDWEYPGRQGDTCNVVDVNSDTSNFLAFLQDLRALLDTTFGSRNKLLTLAVRVEPFDGPAGPISDVTAFAKVADFINLMTYDIAGTWNPTTSANAPLQFAAGQGPQFSVGSAINAWSRAGWPTSQMNLGIPFYGRALTAQQNMLQNPTNMYAPISAAAPQGDKDDVLYADPCSGGPAVYSGIWQWKHLRDQGLLTTSGTAALPWVRTWDSATSTPWLFNPGSNAFITYDDPQSIQLKVNYAAAKGLAGTMVWSMDMDYNDELLSVLQAFTSGNSTTTSTAPASTATTSTAPASTTAQTAASTSSTTSTTAATIISSSSSSPSGPVSGAACSTAGAYQCADADGKSASYFLCLYGTWISQSCGSGTACFQSGSSVTCGWPL</sequence>